<name>A0A0K1E647_CHOCO</name>
<organism evidence="1 2">
    <name type="scientific">Chondromyces crocatus</name>
    <dbReference type="NCBI Taxonomy" id="52"/>
    <lineage>
        <taxon>Bacteria</taxon>
        <taxon>Pseudomonadati</taxon>
        <taxon>Myxococcota</taxon>
        <taxon>Polyangia</taxon>
        <taxon>Polyangiales</taxon>
        <taxon>Polyangiaceae</taxon>
        <taxon>Chondromyces</taxon>
    </lineage>
</organism>
<reference evidence="1 2" key="1">
    <citation type="submission" date="2015-07" db="EMBL/GenBank/DDBJ databases">
        <title>Genome analysis of myxobacterium Chondromyces crocatus Cm c5 reveals a high potential for natural compound synthesis and the genetic basis for the loss of fruiting body formation.</title>
        <authorList>
            <person name="Zaburannyi N."/>
            <person name="Bunk B."/>
            <person name="Maier J."/>
            <person name="Overmann J."/>
            <person name="Mueller R."/>
        </authorList>
    </citation>
    <scope>NUCLEOTIDE SEQUENCE [LARGE SCALE GENOMIC DNA]</scope>
    <source>
        <strain evidence="1 2">Cm c5</strain>
    </source>
</reference>
<sequence>MTPMECDEKLPLELVWRDDGHLTEVALTVMADGELSLLPGDAAPHASHCATCASALGAAALLSLRVGGALGAHSVVAASSADPFAAPTLVTSALAAPALVASSGTDDLTTPAHASKAPLVPSATSSPPSALAVARPLPLMALLASLGLATIAATPRLSTLEQDAQSLGRSLLMLTRLARTVVASDSFASHSARAPLQWLSALLLLVFGLVVARAARSRILVEQGEQG</sequence>
<proteinExistence type="predicted"/>
<dbReference type="Proteomes" id="UP000067626">
    <property type="component" value="Chromosome"/>
</dbReference>
<accession>A0A0K1E647</accession>
<dbReference type="STRING" id="52.CMC5_004690"/>
<gene>
    <name evidence="1" type="ORF">CMC5_004690</name>
</gene>
<dbReference type="KEGG" id="ccro:CMC5_004690"/>
<protein>
    <submittedName>
        <fullName evidence="1">Uncharacterized protein</fullName>
    </submittedName>
</protein>
<keyword evidence="2" id="KW-1185">Reference proteome</keyword>
<evidence type="ECO:0000313" key="1">
    <source>
        <dbReference type="EMBL" id="AKT36356.1"/>
    </source>
</evidence>
<dbReference type="AlphaFoldDB" id="A0A0K1E647"/>
<evidence type="ECO:0000313" key="2">
    <source>
        <dbReference type="Proteomes" id="UP000067626"/>
    </source>
</evidence>
<dbReference type="EMBL" id="CP012159">
    <property type="protein sequence ID" value="AKT36356.1"/>
    <property type="molecule type" value="Genomic_DNA"/>
</dbReference>